<dbReference type="PROSITE" id="PS50943">
    <property type="entry name" value="HTH_CROC1"/>
    <property type="match status" value="1"/>
</dbReference>
<dbReference type="GO" id="GO:0003677">
    <property type="term" value="F:DNA binding"/>
    <property type="evidence" value="ECO:0007669"/>
    <property type="project" value="InterPro"/>
</dbReference>
<dbReference type="SMART" id="SM00530">
    <property type="entry name" value="HTH_XRE"/>
    <property type="match status" value="1"/>
</dbReference>
<proteinExistence type="predicted"/>
<dbReference type="InterPro" id="IPR043917">
    <property type="entry name" value="DUF5753"/>
</dbReference>
<protein>
    <submittedName>
        <fullName evidence="3">Transcriptional regulator</fullName>
    </submittedName>
</protein>
<dbReference type="CDD" id="cd00093">
    <property type="entry name" value="HTH_XRE"/>
    <property type="match status" value="1"/>
</dbReference>
<dbReference type="Gene3D" id="1.10.260.40">
    <property type="entry name" value="lambda repressor-like DNA-binding domains"/>
    <property type="match status" value="1"/>
</dbReference>
<organism evidence="3 4">
    <name type="scientific">Paractinoplanes tereljensis</name>
    <dbReference type="NCBI Taxonomy" id="571912"/>
    <lineage>
        <taxon>Bacteria</taxon>
        <taxon>Bacillati</taxon>
        <taxon>Actinomycetota</taxon>
        <taxon>Actinomycetes</taxon>
        <taxon>Micromonosporales</taxon>
        <taxon>Micromonosporaceae</taxon>
        <taxon>Paractinoplanes</taxon>
    </lineage>
</organism>
<reference evidence="3" key="1">
    <citation type="submission" date="2021-01" db="EMBL/GenBank/DDBJ databases">
        <title>Whole genome shotgun sequence of Actinoplanes tereljensis NBRC 105297.</title>
        <authorList>
            <person name="Komaki H."/>
            <person name="Tamura T."/>
        </authorList>
    </citation>
    <scope>NUCLEOTIDE SEQUENCE</scope>
    <source>
        <strain evidence="3">NBRC 105297</strain>
    </source>
</reference>
<dbReference type="Pfam" id="PF19054">
    <property type="entry name" value="DUF5753"/>
    <property type="match status" value="1"/>
</dbReference>
<accession>A0A919TQZ3</accession>
<feature type="region of interest" description="Disordered" evidence="1">
    <location>
        <begin position="1"/>
        <end position="27"/>
    </location>
</feature>
<sequence length="315" mass="35362">MTHRGNTWMIEAMPDSPDSSAATSTPEVGPAVARELVRFRLKQLREASELSPATVAEHTGWSISKLARIEKGEVTVQPLEVRALLTYYGVDDPDEMAALARLSQASRTRQWYSKHRLEGDFQRFVAYESEAKTINVWQMLFIPGLLQTREYAHAVTGLSTRRSPDDKETLARVKLRMDRQQAFQERLAKSGPPRMVAVIDEAVLRRPIGGRDALRRQLTHLLELAAEPAYSIGVIPIDMVHQPGIGGNFELLQFGGERHKDVLFVEAAAGADALITDKERTELFQEIFKDLLAYGRTGEDAIETIEQIRDSIRTP</sequence>
<dbReference type="InterPro" id="IPR010982">
    <property type="entry name" value="Lambda_DNA-bd_dom_sf"/>
</dbReference>
<dbReference type="EMBL" id="BOMY01000002">
    <property type="protein sequence ID" value="GIF17602.1"/>
    <property type="molecule type" value="Genomic_DNA"/>
</dbReference>
<gene>
    <name evidence="3" type="ORF">Ate02nite_03320</name>
</gene>
<feature type="compositionally biased region" description="Polar residues" evidence="1">
    <location>
        <begin position="17"/>
        <end position="26"/>
    </location>
</feature>
<evidence type="ECO:0000256" key="1">
    <source>
        <dbReference type="SAM" id="MobiDB-lite"/>
    </source>
</evidence>
<evidence type="ECO:0000313" key="3">
    <source>
        <dbReference type="EMBL" id="GIF17602.1"/>
    </source>
</evidence>
<dbReference type="AlphaFoldDB" id="A0A919TQZ3"/>
<evidence type="ECO:0000259" key="2">
    <source>
        <dbReference type="PROSITE" id="PS50943"/>
    </source>
</evidence>
<dbReference type="Pfam" id="PF13560">
    <property type="entry name" value="HTH_31"/>
    <property type="match status" value="1"/>
</dbReference>
<dbReference type="InterPro" id="IPR001387">
    <property type="entry name" value="Cro/C1-type_HTH"/>
</dbReference>
<dbReference type="SUPFAM" id="SSF47413">
    <property type="entry name" value="lambda repressor-like DNA-binding domains"/>
    <property type="match status" value="1"/>
</dbReference>
<evidence type="ECO:0000313" key="4">
    <source>
        <dbReference type="Proteomes" id="UP000623608"/>
    </source>
</evidence>
<feature type="domain" description="HTH cro/C1-type" evidence="2">
    <location>
        <begin position="41"/>
        <end position="96"/>
    </location>
</feature>
<dbReference type="Proteomes" id="UP000623608">
    <property type="component" value="Unassembled WGS sequence"/>
</dbReference>
<name>A0A919TQZ3_9ACTN</name>
<keyword evidence="4" id="KW-1185">Reference proteome</keyword>
<comment type="caution">
    <text evidence="3">The sequence shown here is derived from an EMBL/GenBank/DDBJ whole genome shotgun (WGS) entry which is preliminary data.</text>
</comment>